<dbReference type="Proteomes" id="UP001365846">
    <property type="component" value="Unassembled WGS sequence"/>
</dbReference>
<feature type="transmembrane region" description="Helical" evidence="1">
    <location>
        <begin position="299"/>
        <end position="320"/>
    </location>
</feature>
<feature type="transmembrane region" description="Helical" evidence="1">
    <location>
        <begin position="157"/>
        <end position="174"/>
    </location>
</feature>
<protein>
    <submittedName>
        <fullName evidence="3">Acyltransferase</fullName>
        <ecNumber evidence="3">2.3.-.-</ecNumber>
    </submittedName>
</protein>
<proteinExistence type="predicted"/>
<dbReference type="EC" id="2.3.-.-" evidence="3"/>
<feature type="domain" description="Acyltransferase 3" evidence="2">
    <location>
        <begin position="30"/>
        <end position="344"/>
    </location>
</feature>
<dbReference type="InterPro" id="IPR002656">
    <property type="entry name" value="Acyl_transf_3_dom"/>
</dbReference>
<keyword evidence="3" id="KW-0012">Acyltransferase</keyword>
<dbReference type="RefSeq" id="WP_340358627.1">
    <property type="nucleotide sequence ID" value="NZ_JBBKZU010000008.1"/>
</dbReference>
<evidence type="ECO:0000313" key="3">
    <source>
        <dbReference type="EMBL" id="MEJ8813391.1"/>
    </source>
</evidence>
<dbReference type="PANTHER" id="PTHR23028">
    <property type="entry name" value="ACETYLTRANSFERASE"/>
    <property type="match status" value="1"/>
</dbReference>
<dbReference type="EMBL" id="JBBKZU010000008">
    <property type="protein sequence ID" value="MEJ8813391.1"/>
    <property type="molecule type" value="Genomic_DNA"/>
</dbReference>
<reference evidence="3 4" key="1">
    <citation type="submission" date="2024-03" db="EMBL/GenBank/DDBJ databases">
        <title>Novel species of the genus Variovorax.</title>
        <authorList>
            <person name="Liu Q."/>
            <person name="Xin Y.-H."/>
        </authorList>
    </citation>
    <scope>NUCLEOTIDE SEQUENCE [LARGE SCALE GENOMIC DNA]</scope>
    <source>
        <strain evidence="3 4">KACC 18899</strain>
    </source>
</reference>
<keyword evidence="1" id="KW-1133">Transmembrane helix</keyword>
<keyword evidence="1" id="KW-0472">Membrane</keyword>
<dbReference type="InterPro" id="IPR050879">
    <property type="entry name" value="Acyltransferase_3"/>
</dbReference>
<feature type="transmembrane region" description="Helical" evidence="1">
    <location>
        <begin position="37"/>
        <end position="70"/>
    </location>
</feature>
<dbReference type="GO" id="GO:0016746">
    <property type="term" value="F:acyltransferase activity"/>
    <property type="evidence" value="ECO:0007669"/>
    <property type="project" value="UniProtKB-KW"/>
</dbReference>
<feature type="transmembrane region" description="Helical" evidence="1">
    <location>
        <begin position="266"/>
        <end position="287"/>
    </location>
</feature>
<dbReference type="PANTHER" id="PTHR23028:SF53">
    <property type="entry name" value="ACYL_TRANSF_3 DOMAIN-CONTAINING PROTEIN"/>
    <property type="match status" value="1"/>
</dbReference>
<evidence type="ECO:0000259" key="2">
    <source>
        <dbReference type="Pfam" id="PF01757"/>
    </source>
</evidence>
<feature type="transmembrane region" description="Helical" evidence="1">
    <location>
        <begin position="91"/>
        <end position="109"/>
    </location>
</feature>
<accession>A0ABU8VJC2</accession>
<evidence type="ECO:0000313" key="4">
    <source>
        <dbReference type="Proteomes" id="UP001365846"/>
    </source>
</evidence>
<feature type="transmembrane region" description="Helical" evidence="1">
    <location>
        <begin position="242"/>
        <end position="260"/>
    </location>
</feature>
<comment type="caution">
    <text evidence="3">The sequence shown here is derived from an EMBL/GenBank/DDBJ whole genome shotgun (WGS) entry which is preliminary data.</text>
</comment>
<sequence length="387" mass="42139">MGLPMERTIGGALPAQPRARAASPALAYIPSLDGIRGIAVLLVMASHALGVFGGMLGVDAFFVLSGFLITTLLIHEFDTGTSLAVFYWRRFLRLMPALVIVVLVVYAAYPLLPGTGSASRECELLAPLMGVANWTMPFGRDCPLYMGHSWSLGVEEQFYLLWPVILFVCLRVVGKKGAIGIALMLAGACAAWRASLSLNDAPIERIYWPFDTRCDGMLVGAAAGLLMTTEAAERLFELARKLWLPATIGIGAMVALGVGHEPFFRGGYTVFALLCAIVIVAASRTTNGALDRALSFKPLVYLGTLSYGFYLWHYPVVLYISRQAGAFWPKVGVMFLLTLGASYASRRFVEVPMLRLRTAVHRRPWLGWVTATSSALLILLGLSIFWP</sequence>
<keyword evidence="1" id="KW-0812">Transmembrane</keyword>
<feature type="transmembrane region" description="Helical" evidence="1">
    <location>
        <begin position="326"/>
        <end position="344"/>
    </location>
</feature>
<evidence type="ECO:0000256" key="1">
    <source>
        <dbReference type="SAM" id="Phobius"/>
    </source>
</evidence>
<gene>
    <name evidence="3" type="ORF">WKW77_20050</name>
</gene>
<name>A0ABU8VJC2_9BURK</name>
<dbReference type="Pfam" id="PF01757">
    <property type="entry name" value="Acyl_transf_3"/>
    <property type="match status" value="1"/>
</dbReference>
<keyword evidence="4" id="KW-1185">Reference proteome</keyword>
<organism evidence="3 4">
    <name type="scientific">Variovorax ureilyticus</name>
    <dbReference type="NCBI Taxonomy" id="1836198"/>
    <lineage>
        <taxon>Bacteria</taxon>
        <taxon>Pseudomonadati</taxon>
        <taxon>Pseudomonadota</taxon>
        <taxon>Betaproteobacteria</taxon>
        <taxon>Burkholderiales</taxon>
        <taxon>Comamonadaceae</taxon>
        <taxon>Variovorax</taxon>
    </lineage>
</organism>
<keyword evidence="3" id="KW-0808">Transferase</keyword>
<feature type="transmembrane region" description="Helical" evidence="1">
    <location>
        <begin position="365"/>
        <end position="386"/>
    </location>
</feature>